<protein>
    <submittedName>
        <fullName evidence="3">Acyltransferase family protein</fullName>
    </submittedName>
</protein>
<keyword evidence="1" id="KW-0812">Transmembrane</keyword>
<evidence type="ECO:0000313" key="3">
    <source>
        <dbReference type="EMBL" id="NEX02322.1"/>
    </source>
</evidence>
<reference evidence="3 4" key="1">
    <citation type="submission" date="2019-09" db="EMBL/GenBank/DDBJ databases">
        <authorList>
            <person name="Pidcock S.E."/>
            <person name="Huws S.A."/>
        </authorList>
    </citation>
    <scope>NUCLEOTIDE SEQUENCE [LARGE SCALE GENOMIC DNA]</scope>
    <source>
        <strain evidence="3 4">MZ8</strain>
    </source>
</reference>
<dbReference type="Proteomes" id="UP000473091">
    <property type="component" value="Unassembled WGS sequence"/>
</dbReference>
<feature type="transmembrane region" description="Helical" evidence="1">
    <location>
        <begin position="44"/>
        <end position="65"/>
    </location>
</feature>
<name>A0A6M0LIK6_PSEXY</name>
<proteinExistence type="predicted"/>
<dbReference type="EMBL" id="VTVE01000003">
    <property type="protein sequence ID" value="NEX02322.1"/>
    <property type="molecule type" value="Genomic_DNA"/>
</dbReference>
<feature type="transmembrane region" description="Helical" evidence="1">
    <location>
        <begin position="95"/>
        <end position="117"/>
    </location>
</feature>
<feature type="domain" description="Acyltransferase 3" evidence="2">
    <location>
        <begin position="10"/>
        <end position="328"/>
    </location>
</feature>
<accession>A0A6M0LIK6</accession>
<dbReference type="RefSeq" id="WP_090488772.1">
    <property type="nucleotide sequence ID" value="NZ_VTVE01000003.1"/>
</dbReference>
<feature type="transmembrane region" description="Helical" evidence="1">
    <location>
        <begin position="205"/>
        <end position="223"/>
    </location>
</feature>
<reference evidence="3 4" key="2">
    <citation type="submission" date="2020-03" db="EMBL/GenBank/DDBJ databases">
        <title>Investigating the evolutionary divergence of the Butyrivibrio group.</title>
        <authorList>
            <person name="Skvortsov T."/>
            <person name="Santos F.G."/>
            <person name="Ting K.S."/>
            <person name="Creevey C.J."/>
        </authorList>
    </citation>
    <scope>NUCLEOTIDE SEQUENCE [LARGE SCALE GENOMIC DNA]</scope>
    <source>
        <strain evidence="3 4">MZ8</strain>
    </source>
</reference>
<organism evidence="3 4">
    <name type="scientific">Pseudobutyrivibrio xylanivorans</name>
    <dbReference type="NCBI Taxonomy" id="185007"/>
    <lineage>
        <taxon>Bacteria</taxon>
        <taxon>Bacillati</taxon>
        <taxon>Bacillota</taxon>
        <taxon>Clostridia</taxon>
        <taxon>Lachnospirales</taxon>
        <taxon>Lachnospiraceae</taxon>
        <taxon>Pseudobutyrivibrio</taxon>
    </lineage>
</organism>
<keyword evidence="1" id="KW-1133">Transmembrane helix</keyword>
<gene>
    <name evidence="3" type="ORF">F0Q01_10580</name>
</gene>
<feature type="transmembrane region" description="Helical" evidence="1">
    <location>
        <begin position="314"/>
        <end position="335"/>
    </location>
</feature>
<keyword evidence="1" id="KW-0472">Membrane</keyword>
<dbReference type="Pfam" id="PF01757">
    <property type="entry name" value="Acyl_transf_3"/>
    <property type="match status" value="1"/>
</dbReference>
<feature type="transmembrane region" description="Helical" evidence="1">
    <location>
        <begin position="154"/>
        <end position="173"/>
    </location>
</feature>
<dbReference type="GO" id="GO:0016747">
    <property type="term" value="F:acyltransferase activity, transferring groups other than amino-acyl groups"/>
    <property type="evidence" value="ECO:0007669"/>
    <property type="project" value="InterPro"/>
</dbReference>
<dbReference type="InterPro" id="IPR002656">
    <property type="entry name" value="Acyl_transf_3_dom"/>
</dbReference>
<feature type="transmembrane region" description="Helical" evidence="1">
    <location>
        <begin position="178"/>
        <end position="193"/>
    </location>
</feature>
<evidence type="ECO:0000256" key="1">
    <source>
        <dbReference type="SAM" id="Phobius"/>
    </source>
</evidence>
<keyword evidence="3" id="KW-0012">Acyltransferase</keyword>
<keyword evidence="3" id="KW-0808">Transferase</keyword>
<sequence length="352" mass="39744">MNIFSKKDTNIVKGIAILAMVFHHLNSNNPGIPLKLEGFSDLTLLFATTGKVCVALLTILSGYGLTCSWEKRNISSSNNIIKKIGRGFLFSLEHYIQLLSMYWCVLLFAFICVYFYYGSVISVYGIEEKASLYFWLDVFGIGAVSDGPSLLGGWYLSAIVLLYFLFPIIYILVKKLKIFSVLVLYIPWVYYLIKQDYNMHTDWWLFYVYAFALGIYFAYNNTIVKVSSFFDNKKLLVLCLLALSVFIRAFVALPADGLVACAIILFAKVVINEAGVFGRALSYIGENSANIWLMHIFISMLLNDAGVIVNIGHYIIRVVICLGISILIESMKTAINYNGYVMSLRNRLMKIG</sequence>
<evidence type="ECO:0000259" key="2">
    <source>
        <dbReference type="Pfam" id="PF01757"/>
    </source>
</evidence>
<evidence type="ECO:0000313" key="4">
    <source>
        <dbReference type="Proteomes" id="UP000473091"/>
    </source>
</evidence>
<feature type="transmembrane region" description="Helical" evidence="1">
    <location>
        <begin position="235"/>
        <end position="251"/>
    </location>
</feature>
<dbReference type="AlphaFoldDB" id="A0A6M0LIK6"/>
<comment type="caution">
    <text evidence="3">The sequence shown here is derived from an EMBL/GenBank/DDBJ whole genome shotgun (WGS) entry which is preliminary data.</text>
</comment>